<evidence type="ECO:0000256" key="2">
    <source>
        <dbReference type="ARBA" id="ARBA00012417"/>
    </source>
</evidence>
<evidence type="ECO:0000256" key="1">
    <source>
        <dbReference type="ARBA" id="ARBA00005755"/>
    </source>
</evidence>
<comment type="catalytic activity">
    <reaction evidence="8">
        <text>DNA(n) + a 2'-deoxyribonucleoside 5'-triphosphate = DNA(n+1) + diphosphate</text>
        <dbReference type="Rhea" id="RHEA:22508"/>
        <dbReference type="Rhea" id="RHEA-COMP:17339"/>
        <dbReference type="Rhea" id="RHEA-COMP:17340"/>
        <dbReference type="ChEBI" id="CHEBI:33019"/>
        <dbReference type="ChEBI" id="CHEBI:61560"/>
        <dbReference type="ChEBI" id="CHEBI:173112"/>
        <dbReference type="EC" id="2.7.7.7"/>
    </reaction>
</comment>
<organism evidence="10">
    <name type="scientific">Lanius cristatus densovirus</name>
    <dbReference type="NCBI Taxonomy" id="2794498"/>
    <lineage>
        <taxon>Viruses</taxon>
        <taxon>Monodnaviria</taxon>
        <taxon>Shotokuvirae</taxon>
        <taxon>Cossaviricota</taxon>
        <taxon>Quintoviricetes</taxon>
        <taxon>Piccovirales</taxon>
        <taxon>Parvoviridae</taxon>
        <taxon>Densovirinae</taxon>
    </lineage>
</organism>
<dbReference type="EC" id="2.7.7.7" evidence="2"/>
<evidence type="ECO:0000259" key="9">
    <source>
        <dbReference type="Pfam" id="PF03175"/>
    </source>
</evidence>
<dbReference type="InterPro" id="IPR004868">
    <property type="entry name" value="DNA-dir_DNA_pol_B_mt/vir"/>
</dbReference>
<dbReference type="InterPro" id="IPR012337">
    <property type="entry name" value="RNaseH-like_sf"/>
</dbReference>
<evidence type="ECO:0000256" key="3">
    <source>
        <dbReference type="ARBA" id="ARBA00022679"/>
    </source>
</evidence>
<reference evidence="10" key="2">
    <citation type="journal article" date="2022" name="Gigascience">
        <title>Parvovirus dark matter in the cloaca of wild birds.</title>
        <authorList>
            <person name="Dai Z."/>
            <person name="Wang H."/>
            <person name="Wu H."/>
            <person name="Zhang Q."/>
            <person name="Ji L."/>
            <person name="Wang X."/>
            <person name="Shen Q."/>
            <person name="Yang S."/>
            <person name="Ma X."/>
            <person name="Shan T."/>
            <person name="Zhang W."/>
        </authorList>
    </citation>
    <scope>NUCLEOTIDE SEQUENCE</scope>
    <source>
        <strain evidence="10">Brs136par01</strain>
    </source>
</reference>
<dbReference type="GO" id="GO:0003887">
    <property type="term" value="F:DNA-directed DNA polymerase activity"/>
    <property type="evidence" value="ECO:0007669"/>
    <property type="project" value="UniProtKB-KW"/>
</dbReference>
<feature type="domain" description="DNA-directed DNA polymerase family B mitochondria/virus" evidence="9">
    <location>
        <begin position="405"/>
        <end position="808"/>
    </location>
</feature>
<keyword evidence="3" id="KW-0808">Transferase</keyword>
<comment type="similarity">
    <text evidence="1">Belongs to the DNA polymerase type-B family.</text>
</comment>
<accession>A0A8A4XDD4</accession>
<protein>
    <recommendedName>
        <fullName evidence="2">DNA-directed DNA polymerase</fullName>
        <ecNumber evidence="2">2.7.7.7</ecNumber>
    </recommendedName>
</protein>
<evidence type="ECO:0000256" key="6">
    <source>
        <dbReference type="ARBA" id="ARBA00022932"/>
    </source>
</evidence>
<evidence type="ECO:0000256" key="4">
    <source>
        <dbReference type="ARBA" id="ARBA00022695"/>
    </source>
</evidence>
<dbReference type="EMBL" id="MW046440">
    <property type="protein sequence ID" value="QTE03832.1"/>
    <property type="molecule type" value="Genomic_DNA"/>
</dbReference>
<dbReference type="PANTHER" id="PTHR31511">
    <property type="entry name" value="PROTEIN CBG23764"/>
    <property type="match status" value="1"/>
</dbReference>
<keyword evidence="6" id="KW-0239">DNA-directed DNA polymerase</keyword>
<keyword evidence="4" id="KW-0548">Nucleotidyltransferase</keyword>
<proteinExistence type="inferred from homology"/>
<dbReference type="GO" id="GO:0003677">
    <property type="term" value="F:DNA binding"/>
    <property type="evidence" value="ECO:0007669"/>
    <property type="project" value="UniProtKB-KW"/>
</dbReference>
<sequence>MATRIPPQPEDGYFLSPNSDEIIDYLIRFAEIIGPARVVFHAECIFQHGEAGDVSNVHLPTITPFNFNKDTANLRDLLQSLIDGTTADENITGMEQSNMILQSVLSYHFTVIRHKPTPTPPDPEAALEDYIPQAVTEYNNSFLNALCTSQIGIAIRQYKSQRRFARIKMSIDEWCETHNIDYETTPWINISNLPAWNQHHPEFNIQAWNKDGDLIYFFPHNYEMPATHLLWNNQKFMFINDINRWFGVQRNLKKYCTLCKRVHDPANTCVQVETITEDLEMYRPDVPDNQRHQLVIYADFEAIVTPDNEHQASGYAYVAINGENEIMEEQLRDAKEGGNLAASFFKDVQSFYNRTQMHLDRDDVCPHCKMGFEGGNNSGYRGRCFCHGDSGRFHYGCWMNNQNFMLIYFHNLRGYDSHILLKEFSKFQNPGNISVGGKSFEKLDMMKYKGARLRIKILDTFPHLSTSLANLVKECKTWKHTPAEDRGSKGLFPYSWFNSLEKFNQPMPTTKEDWFNDLTREHVDPTDAIKEYRDKGFTKFKQWHDHYLMLDVKQLADVFQEFRATCLEECQMDPVYYLGAPSFSLSLALRQQPEPFYLLHDVEIYKDIQSQIRGGVSQCCKRYATAHQPGEYLKYLDVNGLYAYCMMQTLPNKYITTFDDNQTENYIRTNYEFIDNDAWPHCLLVKCDIDYPLDLHDKHYQFPLMPHRYNNRLCTTLYDKKEILIHWRHLKFLCEQGLKVSNYHYSYLFTQNFLLRDFVQNNVTRRQATKDPSKSTLYKLLNNAVYGKTCENVYKYQKYKIVEMRDKQNGEVNTLLGNAKNWLKLSDNTALGNFRQEAVDLCKPVHIGYTVLEYAKMHIEKMLVMQWNTFGTFDCELCYTDTDSILMYYKNQPQDPLITMLQRDFPLDMENVPEGFPVHTEGTNKVPGLWSDESGGNEITEFVGLRAKTYAIKFADNKETKKNKGVVKSAEKQDGDKIHFQDYYDTLFEDKRIYVNQHILRSTKHVVHTINQRRLALANLDEKRQVLADRINTLPHGYNGTRFNNVDIVQDIQRAIEIYPDLFDIVDPQDGQVQPADNALLLGD</sequence>
<dbReference type="InterPro" id="IPR043502">
    <property type="entry name" value="DNA/RNA_pol_sf"/>
</dbReference>
<dbReference type="InterPro" id="IPR023211">
    <property type="entry name" value="DNA_pol_palm_dom_sf"/>
</dbReference>
<dbReference type="PANTHER" id="PTHR31511:SF12">
    <property type="entry name" value="RHO TERMINATION FACTOR N-TERMINAL DOMAIN-CONTAINING PROTEIN"/>
    <property type="match status" value="1"/>
</dbReference>
<name>A0A8A4XDD4_9VIRU</name>
<dbReference type="Gene3D" id="3.90.1600.10">
    <property type="entry name" value="Palm domain of DNA polymerase"/>
    <property type="match status" value="1"/>
</dbReference>
<dbReference type="GO" id="GO:0006260">
    <property type="term" value="P:DNA replication"/>
    <property type="evidence" value="ECO:0007669"/>
    <property type="project" value="UniProtKB-KW"/>
</dbReference>
<evidence type="ECO:0000313" key="10">
    <source>
        <dbReference type="EMBL" id="QTE03832.1"/>
    </source>
</evidence>
<dbReference type="Gene3D" id="3.30.420.10">
    <property type="entry name" value="Ribonuclease H-like superfamily/Ribonuclease H"/>
    <property type="match status" value="1"/>
</dbReference>
<evidence type="ECO:0000256" key="5">
    <source>
        <dbReference type="ARBA" id="ARBA00022705"/>
    </source>
</evidence>
<evidence type="ECO:0000256" key="7">
    <source>
        <dbReference type="ARBA" id="ARBA00023125"/>
    </source>
</evidence>
<keyword evidence="5" id="KW-0235">DNA replication</keyword>
<dbReference type="GO" id="GO:0000166">
    <property type="term" value="F:nucleotide binding"/>
    <property type="evidence" value="ECO:0007669"/>
    <property type="project" value="InterPro"/>
</dbReference>
<dbReference type="InterPro" id="IPR036397">
    <property type="entry name" value="RNaseH_sf"/>
</dbReference>
<dbReference type="SUPFAM" id="SSF53098">
    <property type="entry name" value="Ribonuclease H-like"/>
    <property type="match status" value="1"/>
</dbReference>
<dbReference type="Pfam" id="PF03175">
    <property type="entry name" value="DNA_pol_B_2"/>
    <property type="match status" value="1"/>
</dbReference>
<evidence type="ECO:0000256" key="8">
    <source>
        <dbReference type="ARBA" id="ARBA00049244"/>
    </source>
</evidence>
<keyword evidence="7" id="KW-0238">DNA-binding</keyword>
<dbReference type="SUPFAM" id="SSF56672">
    <property type="entry name" value="DNA/RNA polymerases"/>
    <property type="match status" value="1"/>
</dbReference>
<reference evidence="10" key="1">
    <citation type="submission" date="2020-09" db="EMBL/GenBank/DDBJ databases">
        <authorList>
            <person name="Dai Z."/>
            <person name="Yang S."/>
            <person name="Zhang W."/>
        </authorList>
    </citation>
    <scope>NUCLEOTIDE SEQUENCE</scope>
    <source>
        <strain evidence="10">Brs136par01</strain>
    </source>
</reference>